<dbReference type="SMART" id="SM00388">
    <property type="entry name" value="HisKA"/>
    <property type="match status" value="1"/>
</dbReference>
<dbReference type="CDD" id="cd06225">
    <property type="entry name" value="HAMP"/>
    <property type="match status" value="1"/>
</dbReference>
<evidence type="ECO:0000256" key="9">
    <source>
        <dbReference type="ARBA" id="ARBA00022777"/>
    </source>
</evidence>
<evidence type="ECO:0000256" key="8">
    <source>
        <dbReference type="ARBA" id="ARBA00022741"/>
    </source>
</evidence>
<dbReference type="SUPFAM" id="SSF55874">
    <property type="entry name" value="ATPase domain of HSP90 chaperone/DNA topoisomerase II/histidine kinase"/>
    <property type="match status" value="1"/>
</dbReference>
<dbReference type="Proteomes" id="UP000569951">
    <property type="component" value="Unassembled WGS sequence"/>
</dbReference>
<keyword evidence="9 18" id="KW-0418">Kinase</keyword>
<dbReference type="AlphaFoldDB" id="A0A841I0U2"/>
<dbReference type="SMART" id="SM00387">
    <property type="entry name" value="HATPase_c"/>
    <property type="match status" value="1"/>
</dbReference>
<dbReference type="InterPro" id="IPR003594">
    <property type="entry name" value="HATPase_dom"/>
</dbReference>
<dbReference type="GO" id="GO:0005524">
    <property type="term" value="F:ATP binding"/>
    <property type="evidence" value="ECO:0007669"/>
    <property type="project" value="UniProtKB-KW"/>
</dbReference>
<evidence type="ECO:0000313" key="18">
    <source>
        <dbReference type="EMBL" id="MBB6098716.1"/>
    </source>
</evidence>
<dbReference type="RefSeq" id="WP_343058350.1">
    <property type="nucleotide sequence ID" value="NZ_JACHHG010000007.1"/>
</dbReference>
<dbReference type="EMBL" id="JACHHG010000007">
    <property type="protein sequence ID" value="MBB6098716.1"/>
    <property type="molecule type" value="Genomic_DNA"/>
</dbReference>
<dbReference type="PANTHER" id="PTHR45528">
    <property type="entry name" value="SENSOR HISTIDINE KINASE CPXA"/>
    <property type="match status" value="1"/>
</dbReference>
<keyword evidence="5" id="KW-0597">Phosphoprotein</keyword>
<feature type="region of interest" description="Disordered" evidence="14">
    <location>
        <begin position="487"/>
        <end position="507"/>
    </location>
</feature>
<comment type="caution">
    <text evidence="18">The sequence shown here is derived from an EMBL/GenBank/DDBJ whole genome shotgun (WGS) entry which is preliminary data.</text>
</comment>
<keyword evidence="7 15" id="KW-0812">Transmembrane</keyword>
<dbReference type="InterPro" id="IPR005467">
    <property type="entry name" value="His_kinase_dom"/>
</dbReference>
<dbReference type="GO" id="GO:0000155">
    <property type="term" value="F:phosphorelay sensor kinase activity"/>
    <property type="evidence" value="ECO:0007669"/>
    <property type="project" value="InterPro"/>
</dbReference>
<proteinExistence type="predicted"/>
<dbReference type="Pfam" id="PF02518">
    <property type="entry name" value="HATPase_c"/>
    <property type="match status" value="1"/>
</dbReference>
<dbReference type="Pfam" id="PF00512">
    <property type="entry name" value="HisKA"/>
    <property type="match status" value="1"/>
</dbReference>
<dbReference type="SUPFAM" id="SSF158472">
    <property type="entry name" value="HAMP domain-like"/>
    <property type="match status" value="1"/>
</dbReference>
<accession>A0A841I0U2</accession>
<keyword evidence="4" id="KW-1003">Cell membrane</keyword>
<keyword evidence="10" id="KW-0067">ATP-binding</keyword>
<name>A0A841I0U2_9DEIO</name>
<keyword evidence="19" id="KW-1185">Reference proteome</keyword>
<reference evidence="18 19" key="1">
    <citation type="submission" date="2020-08" db="EMBL/GenBank/DDBJ databases">
        <title>Genomic Encyclopedia of Type Strains, Phase IV (KMG-IV): sequencing the most valuable type-strain genomes for metagenomic binning, comparative biology and taxonomic classification.</title>
        <authorList>
            <person name="Goeker M."/>
        </authorList>
    </citation>
    <scope>NUCLEOTIDE SEQUENCE [LARGE SCALE GENOMIC DNA]</scope>
    <source>
        <strain evidence="18 19">DSM 21458</strain>
    </source>
</reference>
<keyword evidence="6" id="KW-0808">Transferase</keyword>
<protein>
    <recommendedName>
        <fullName evidence="3">histidine kinase</fullName>
        <ecNumber evidence="3">2.7.13.3</ecNumber>
    </recommendedName>
</protein>
<dbReference type="Gene3D" id="1.10.287.130">
    <property type="match status" value="1"/>
</dbReference>
<dbReference type="GO" id="GO:0005886">
    <property type="term" value="C:plasma membrane"/>
    <property type="evidence" value="ECO:0007669"/>
    <property type="project" value="UniProtKB-SubCell"/>
</dbReference>
<keyword evidence="13 15" id="KW-0472">Membrane</keyword>
<dbReference type="InterPro" id="IPR003660">
    <property type="entry name" value="HAMP_dom"/>
</dbReference>
<dbReference type="SUPFAM" id="SSF47384">
    <property type="entry name" value="Homodimeric domain of signal transducing histidine kinase"/>
    <property type="match status" value="1"/>
</dbReference>
<evidence type="ECO:0000259" key="16">
    <source>
        <dbReference type="PROSITE" id="PS50109"/>
    </source>
</evidence>
<comment type="catalytic activity">
    <reaction evidence="1">
        <text>ATP + protein L-histidine = ADP + protein N-phospho-L-histidine.</text>
        <dbReference type="EC" id="2.7.13.3"/>
    </reaction>
</comment>
<evidence type="ECO:0000256" key="14">
    <source>
        <dbReference type="SAM" id="MobiDB-lite"/>
    </source>
</evidence>
<feature type="domain" description="HAMP" evidence="17">
    <location>
        <begin position="215"/>
        <end position="268"/>
    </location>
</feature>
<dbReference type="SMART" id="SM00304">
    <property type="entry name" value="HAMP"/>
    <property type="match status" value="1"/>
</dbReference>
<organism evidence="18 19">
    <name type="scientific">Deinobacterium chartae</name>
    <dbReference type="NCBI Taxonomy" id="521158"/>
    <lineage>
        <taxon>Bacteria</taxon>
        <taxon>Thermotogati</taxon>
        <taxon>Deinococcota</taxon>
        <taxon>Deinococci</taxon>
        <taxon>Deinococcales</taxon>
        <taxon>Deinococcaceae</taxon>
        <taxon>Deinobacterium</taxon>
    </lineage>
</organism>
<feature type="transmembrane region" description="Helical" evidence="15">
    <location>
        <begin position="7"/>
        <end position="30"/>
    </location>
</feature>
<dbReference type="InterPro" id="IPR003661">
    <property type="entry name" value="HisK_dim/P_dom"/>
</dbReference>
<dbReference type="Gene3D" id="6.10.340.10">
    <property type="match status" value="1"/>
</dbReference>
<dbReference type="FunFam" id="1.10.287.130:FF:000001">
    <property type="entry name" value="Two-component sensor histidine kinase"/>
    <property type="match status" value="1"/>
</dbReference>
<dbReference type="PANTHER" id="PTHR45528:SF1">
    <property type="entry name" value="SENSOR HISTIDINE KINASE CPXA"/>
    <property type="match status" value="1"/>
</dbReference>
<keyword evidence="8" id="KW-0547">Nucleotide-binding</keyword>
<dbReference type="FunFam" id="3.30.565.10:FF:000006">
    <property type="entry name" value="Sensor histidine kinase WalK"/>
    <property type="match status" value="1"/>
</dbReference>
<evidence type="ECO:0000256" key="7">
    <source>
        <dbReference type="ARBA" id="ARBA00022692"/>
    </source>
</evidence>
<gene>
    <name evidence="18" type="ORF">HNR42_002151</name>
</gene>
<dbReference type="CDD" id="cd00082">
    <property type="entry name" value="HisKA"/>
    <property type="match status" value="1"/>
</dbReference>
<evidence type="ECO:0000259" key="17">
    <source>
        <dbReference type="PROSITE" id="PS50885"/>
    </source>
</evidence>
<keyword evidence="12" id="KW-0902">Two-component regulatory system</keyword>
<evidence type="ECO:0000256" key="13">
    <source>
        <dbReference type="ARBA" id="ARBA00023136"/>
    </source>
</evidence>
<keyword evidence="11 15" id="KW-1133">Transmembrane helix</keyword>
<dbReference type="PRINTS" id="PR00344">
    <property type="entry name" value="BCTRLSENSOR"/>
</dbReference>
<dbReference type="Pfam" id="PF00672">
    <property type="entry name" value="HAMP"/>
    <property type="match status" value="1"/>
</dbReference>
<evidence type="ECO:0000256" key="12">
    <source>
        <dbReference type="ARBA" id="ARBA00023012"/>
    </source>
</evidence>
<evidence type="ECO:0000256" key="1">
    <source>
        <dbReference type="ARBA" id="ARBA00000085"/>
    </source>
</evidence>
<evidence type="ECO:0000256" key="11">
    <source>
        <dbReference type="ARBA" id="ARBA00022989"/>
    </source>
</evidence>
<evidence type="ECO:0000313" key="19">
    <source>
        <dbReference type="Proteomes" id="UP000569951"/>
    </source>
</evidence>
<evidence type="ECO:0000256" key="5">
    <source>
        <dbReference type="ARBA" id="ARBA00022553"/>
    </source>
</evidence>
<dbReference type="InterPro" id="IPR050398">
    <property type="entry name" value="HssS/ArlS-like"/>
</dbReference>
<evidence type="ECO:0000256" key="15">
    <source>
        <dbReference type="SAM" id="Phobius"/>
    </source>
</evidence>
<dbReference type="InterPro" id="IPR004358">
    <property type="entry name" value="Sig_transdc_His_kin-like_C"/>
</dbReference>
<dbReference type="InterPro" id="IPR036890">
    <property type="entry name" value="HATPase_C_sf"/>
</dbReference>
<evidence type="ECO:0000256" key="6">
    <source>
        <dbReference type="ARBA" id="ARBA00022679"/>
    </source>
</evidence>
<dbReference type="Gene3D" id="3.30.565.10">
    <property type="entry name" value="Histidine kinase-like ATPase, C-terminal domain"/>
    <property type="match status" value="1"/>
</dbReference>
<evidence type="ECO:0000256" key="4">
    <source>
        <dbReference type="ARBA" id="ARBA00022475"/>
    </source>
</evidence>
<dbReference type="PROSITE" id="PS50109">
    <property type="entry name" value="HIS_KIN"/>
    <property type="match status" value="1"/>
</dbReference>
<feature type="transmembrane region" description="Helical" evidence="15">
    <location>
        <begin position="193"/>
        <end position="213"/>
    </location>
</feature>
<evidence type="ECO:0000256" key="3">
    <source>
        <dbReference type="ARBA" id="ARBA00012438"/>
    </source>
</evidence>
<feature type="domain" description="Histidine kinase" evidence="16">
    <location>
        <begin position="276"/>
        <end position="487"/>
    </location>
</feature>
<dbReference type="PROSITE" id="PS50885">
    <property type="entry name" value="HAMP"/>
    <property type="match status" value="1"/>
</dbReference>
<evidence type="ECO:0000256" key="2">
    <source>
        <dbReference type="ARBA" id="ARBA00004651"/>
    </source>
</evidence>
<comment type="subcellular location">
    <subcellularLocation>
        <location evidence="2">Cell membrane</location>
        <topology evidence="2">Multi-pass membrane protein</topology>
    </subcellularLocation>
</comment>
<dbReference type="InterPro" id="IPR036097">
    <property type="entry name" value="HisK_dim/P_sf"/>
</dbReference>
<sequence length="507" mass="55881">MTLRWRLTLIYTSLLAFLLAVVMVSVVGILERNLYAAVRNDLQQNLLQITEINNKTYLRLLLNLQGRDIVYPDVFYQLDTVLGIGGTLEQVRQLSGEDIVNALDRVDASATLANQPPIRLAAEDYRALISNPDNYITVRRSIELADGPHTLMLLLSLAEIPLPTASGTLNTLGIIYIGKDLGAIDDAIRRLQVIMWVVSLVAIVGMGAGSYILSGRALKPLRQVRDAAEEISEKTLRRRVPEPNTADEVAALAKTLNRMLGRLEASFEMQRRFTSDASHELRTPVTAIGGHAGYLLRRTQVTEQQAESLNIIKNESERLSQLISSLLELARADSGGSPLQVQPMLAQPFLEDILREMRPLLGDSTLEVQGEEVDFHADPSKLRQVVINLVSNALKAGAKHITMRSSLEEGAVHFRIEDNGPGIPAEHLEKLFDRFYRVEESRSRDVGGSGLGLSIAKSIVDAHGGRIWIESSLGVGTTVHVLLPLEEKPAEKPAGKGRAERRERVEG</sequence>
<dbReference type="EC" id="2.7.13.3" evidence="3"/>
<evidence type="ECO:0000256" key="10">
    <source>
        <dbReference type="ARBA" id="ARBA00022840"/>
    </source>
</evidence>
<dbReference type="CDD" id="cd00075">
    <property type="entry name" value="HATPase"/>
    <property type="match status" value="1"/>
</dbReference>